<feature type="region of interest" description="Disordered" evidence="5">
    <location>
        <begin position="520"/>
        <end position="539"/>
    </location>
</feature>
<dbReference type="GO" id="GO:0003700">
    <property type="term" value="F:DNA-binding transcription factor activity"/>
    <property type="evidence" value="ECO:0007669"/>
    <property type="project" value="InterPro"/>
</dbReference>
<feature type="region of interest" description="Disordered" evidence="5">
    <location>
        <begin position="634"/>
        <end position="681"/>
    </location>
</feature>
<protein>
    <submittedName>
        <fullName evidence="8">Protein NLP3-like protein</fullName>
    </submittedName>
</protein>
<dbReference type="Pfam" id="PF00564">
    <property type="entry name" value="PB1"/>
    <property type="match status" value="1"/>
</dbReference>
<reference evidence="8" key="1">
    <citation type="submission" date="2020-01" db="EMBL/GenBank/DDBJ databases">
        <title>Genome sequence of Kobresia littledalei, the first chromosome-level genome in the family Cyperaceae.</title>
        <authorList>
            <person name="Qu G."/>
        </authorList>
    </citation>
    <scope>NUCLEOTIDE SEQUENCE</scope>
    <source>
        <strain evidence="8">C.B.Clarke</strain>
        <tissue evidence="8">Leaf</tissue>
    </source>
</reference>
<evidence type="ECO:0000256" key="1">
    <source>
        <dbReference type="ARBA" id="ARBA00023015"/>
    </source>
</evidence>
<evidence type="ECO:0000256" key="3">
    <source>
        <dbReference type="ARBA" id="ARBA00023163"/>
    </source>
</evidence>
<dbReference type="SMART" id="SM00666">
    <property type="entry name" value="PB1"/>
    <property type="match status" value="1"/>
</dbReference>
<keyword evidence="4" id="KW-0539">Nucleus</keyword>
<dbReference type="Pfam" id="PF02042">
    <property type="entry name" value="RWP-RK"/>
    <property type="match status" value="1"/>
</dbReference>
<evidence type="ECO:0000259" key="6">
    <source>
        <dbReference type="PROSITE" id="PS51519"/>
    </source>
</evidence>
<dbReference type="InterPro" id="IPR055081">
    <property type="entry name" value="NLP1-9_GAF"/>
</dbReference>
<keyword evidence="2" id="KW-0238">DNA-binding</keyword>
<evidence type="ECO:0000256" key="4">
    <source>
        <dbReference type="ARBA" id="ARBA00023242"/>
    </source>
</evidence>
<sequence>MEVDGDDVASAWQFDSFSSPSQSLANLQFASTPSQSLFNLQFASPPSPLWVFDERALPLDASSSDLEFSRFLAGGFDIVKGTANPTERKNEATSGKNHLRPLPLEDSMSDKSCLIKEKLTQALRFFKESTDQKILVQVWAPIRRGDRCVLTTSGQPFVLDSESIGLVQYRTVSLTYVFSVDGENNADLGLPGRVYKQKVPEWTPNVQYYSVKEYPRLNHAVNYNVRGTVALPVFEPSTQSCVAVLELIMTSPRINYTSEVDKVCKALEAVDLRSTVISDHPNVQICNEGRQSALVEILETLTAVCESQKLALAQTWVPCQHRSILAHGGGINKTCSSIDNTCNGGQVCMSASDVAFTVIDAHSWGFRDACIEHHLQKGQGAAGRAFSSRKPCFVRDITKFSKVEYPLVHYAKMFKLGASFAVCLQSDYTGADEYVLEFFLPAECKEEAEQMTLLENIIRVMKDHFRSLRPVDGVMMSIGSVVMVSLECENSNDTACNGSSVVGDTFERLLDANDSKEVMKANGTETSAPGPVVKSGKKRGKAEKMISLEVLQQYFSGSLKSAAKSLGVCPTTMKRICRHHGITRWPSRKINKVNRSLSKLKQVIESVQEQGGAHGGFTLPTLTSPLTMPSTNIEASLPIQNNPSIAPNNINNTPSQPSRSKSSSGEDSINSRTTEGSCPIPEQSQAQLGRMLLEDSGSSKDLKDLCGGPPVHNLMTVTIKASYKDDIIRFRFVVPGSLVMLREEVSSRLKLEIGTFEIKYLDDDQEWVNLARDADLEECMEISRVSSKNGIVRLLVSDIAVNLGSSCESTGGVNE</sequence>
<feature type="compositionally biased region" description="Polar residues" evidence="5">
    <location>
        <begin position="665"/>
        <end position="681"/>
    </location>
</feature>
<evidence type="ECO:0000313" key="8">
    <source>
        <dbReference type="EMBL" id="KAF3328815.1"/>
    </source>
</evidence>
<keyword evidence="3" id="KW-0804">Transcription</keyword>
<dbReference type="SUPFAM" id="SSF54277">
    <property type="entry name" value="CAD &amp; PB1 domains"/>
    <property type="match status" value="1"/>
</dbReference>
<feature type="compositionally biased region" description="Low complexity" evidence="5">
    <location>
        <begin position="638"/>
        <end position="663"/>
    </location>
</feature>
<dbReference type="EMBL" id="SWLB01000015">
    <property type="protein sequence ID" value="KAF3328815.1"/>
    <property type="molecule type" value="Genomic_DNA"/>
</dbReference>
<comment type="caution">
    <text evidence="8">The sequence shown here is derived from an EMBL/GenBank/DDBJ whole genome shotgun (WGS) entry which is preliminary data.</text>
</comment>
<name>A0A833VJE3_9POAL</name>
<proteinExistence type="predicted"/>
<organism evidence="8 9">
    <name type="scientific">Carex littledalei</name>
    <dbReference type="NCBI Taxonomy" id="544730"/>
    <lineage>
        <taxon>Eukaryota</taxon>
        <taxon>Viridiplantae</taxon>
        <taxon>Streptophyta</taxon>
        <taxon>Embryophyta</taxon>
        <taxon>Tracheophyta</taxon>
        <taxon>Spermatophyta</taxon>
        <taxon>Magnoliopsida</taxon>
        <taxon>Liliopsida</taxon>
        <taxon>Poales</taxon>
        <taxon>Cyperaceae</taxon>
        <taxon>Cyperoideae</taxon>
        <taxon>Cariceae</taxon>
        <taxon>Carex</taxon>
        <taxon>Carex subgen. Euthyceras</taxon>
    </lineage>
</organism>
<dbReference type="InterPro" id="IPR003035">
    <property type="entry name" value="RWP-RK_dom"/>
</dbReference>
<dbReference type="PANTHER" id="PTHR32002:SF35">
    <property type="entry name" value="PROTEIN NLP6"/>
    <property type="match status" value="1"/>
</dbReference>
<evidence type="ECO:0000259" key="7">
    <source>
        <dbReference type="PROSITE" id="PS51745"/>
    </source>
</evidence>
<dbReference type="OrthoDB" id="6270329at2759"/>
<dbReference type="AlphaFoldDB" id="A0A833VJE3"/>
<evidence type="ECO:0000256" key="5">
    <source>
        <dbReference type="SAM" id="MobiDB-lite"/>
    </source>
</evidence>
<dbReference type="PANTHER" id="PTHR32002">
    <property type="entry name" value="PROTEIN NLP8"/>
    <property type="match status" value="1"/>
</dbReference>
<feature type="domain" description="RWP-RK" evidence="6">
    <location>
        <begin position="528"/>
        <end position="613"/>
    </location>
</feature>
<keyword evidence="1" id="KW-0805">Transcription regulation</keyword>
<dbReference type="GO" id="GO:0003677">
    <property type="term" value="F:DNA binding"/>
    <property type="evidence" value="ECO:0007669"/>
    <property type="project" value="UniProtKB-KW"/>
</dbReference>
<feature type="domain" description="PB1" evidence="7">
    <location>
        <begin position="716"/>
        <end position="799"/>
    </location>
</feature>
<dbReference type="PROSITE" id="PS51745">
    <property type="entry name" value="PB1"/>
    <property type="match status" value="1"/>
</dbReference>
<gene>
    <name evidence="8" type="ORF">FCM35_KLT05893</name>
</gene>
<evidence type="ECO:0000256" key="2">
    <source>
        <dbReference type="ARBA" id="ARBA00023125"/>
    </source>
</evidence>
<keyword evidence="9" id="KW-1185">Reference proteome</keyword>
<dbReference type="InterPro" id="IPR000270">
    <property type="entry name" value="PB1_dom"/>
</dbReference>
<dbReference type="InterPro" id="IPR045012">
    <property type="entry name" value="NLP"/>
</dbReference>
<accession>A0A833VJE3</accession>
<evidence type="ECO:0000313" key="9">
    <source>
        <dbReference type="Proteomes" id="UP000623129"/>
    </source>
</evidence>
<dbReference type="PROSITE" id="PS51519">
    <property type="entry name" value="RWP_RK"/>
    <property type="match status" value="1"/>
</dbReference>
<dbReference type="InterPro" id="IPR053793">
    <property type="entry name" value="PB1-like"/>
</dbReference>
<dbReference type="Gene3D" id="3.10.20.90">
    <property type="entry name" value="Phosphatidylinositol 3-kinase Catalytic Subunit, Chain A, domain 1"/>
    <property type="match status" value="1"/>
</dbReference>
<dbReference type="Pfam" id="PF22922">
    <property type="entry name" value="GAF_NLP"/>
    <property type="match status" value="2"/>
</dbReference>
<feature type="region of interest" description="Disordered" evidence="5">
    <location>
        <begin position="83"/>
        <end position="102"/>
    </location>
</feature>
<dbReference type="Proteomes" id="UP000623129">
    <property type="component" value="Unassembled WGS sequence"/>
</dbReference>